<comment type="caution">
    <text evidence="3">The sequence shown here is derived from an EMBL/GenBank/DDBJ whole genome shotgun (WGS) entry which is preliminary data.</text>
</comment>
<proteinExistence type="predicted"/>
<reference evidence="4" key="1">
    <citation type="journal article" date="2020" name="bioRxiv">
        <title>A rank-normalized archaeal taxonomy based on genome phylogeny resolves widespread incomplete and uneven classifications.</title>
        <authorList>
            <person name="Rinke C."/>
            <person name="Chuvochina M."/>
            <person name="Mussig A.J."/>
            <person name="Chaumeil P.-A."/>
            <person name="Waite D.W."/>
            <person name="Whitman W.B."/>
            <person name="Parks D.H."/>
            <person name="Hugenholtz P."/>
        </authorList>
    </citation>
    <scope>NUCLEOTIDE SEQUENCE [LARGE SCALE GENOMIC DNA]</scope>
</reference>
<name>A0A7J4IXW5_9ARCH</name>
<evidence type="ECO:0000313" key="3">
    <source>
        <dbReference type="EMBL" id="HIH10381.1"/>
    </source>
</evidence>
<evidence type="ECO:0008006" key="5">
    <source>
        <dbReference type="Google" id="ProtNLM"/>
    </source>
</evidence>
<sequence length="359" mass="40697">MKSTARMLIGPSDLKPSRTNFRVRGIFNPAAIRLADGRIMLLARVAETPLHGERYFLAPRFAGRDRLKMVIETIPRHKCRWDKDCFRIHGDIARLPTISHMRKIILDKDGLQVDHISQRADFYGLVDDGDFGVEDPRITFLQNEKRYAMTYVSVSALSGVSTSLAISRDLESWERKGIIFRQQNKDVAIFPQKINGYYVALQRPEGTMIFDKPSIWISYSKDMQFWGKDRPLLRPREGSWEEVRIGPGTVPIKTAEGWLHIYHGVRYKQKGNDSSPKIYSAGAILFSLENPEKILSITPKDEPLFCPESGFETQGFVNNVIFPTAAVSHGKDLLIYSGAADSNIEVRKIAIKEILNSLG</sequence>
<dbReference type="PANTHER" id="PTHR34106">
    <property type="entry name" value="GLYCOSIDASE"/>
    <property type="match status" value="1"/>
</dbReference>
<protein>
    <recommendedName>
        <fullName evidence="5">Glycosidase</fullName>
    </recommendedName>
</protein>
<dbReference type="AlphaFoldDB" id="A0A7J4IXW5"/>
<evidence type="ECO:0000256" key="2">
    <source>
        <dbReference type="ARBA" id="ARBA00022679"/>
    </source>
</evidence>
<dbReference type="SUPFAM" id="SSF75005">
    <property type="entry name" value="Arabinanase/levansucrase/invertase"/>
    <property type="match status" value="1"/>
</dbReference>
<keyword evidence="1" id="KW-0328">Glycosyltransferase</keyword>
<dbReference type="PIRSF" id="PIRSF016202">
    <property type="entry name" value="PH1107"/>
    <property type="match status" value="1"/>
</dbReference>
<keyword evidence="2" id="KW-0808">Transferase</keyword>
<dbReference type="Gene3D" id="2.115.10.20">
    <property type="entry name" value="Glycosyl hydrolase domain, family 43"/>
    <property type="match status" value="1"/>
</dbReference>
<dbReference type="InterPro" id="IPR007184">
    <property type="entry name" value="Mannoside_phosphorylase"/>
</dbReference>
<gene>
    <name evidence="3" type="ORF">HA254_06995</name>
</gene>
<evidence type="ECO:0000256" key="1">
    <source>
        <dbReference type="ARBA" id="ARBA00022676"/>
    </source>
</evidence>
<evidence type="ECO:0000313" key="4">
    <source>
        <dbReference type="Proteomes" id="UP000565078"/>
    </source>
</evidence>
<dbReference type="EMBL" id="DUGC01000112">
    <property type="protein sequence ID" value="HIH10381.1"/>
    <property type="molecule type" value="Genomic_DNA"/>
</dbReference>
<accession>A0A7J4IXW5</accession>
<dbReference type="Pfam" id="PF04041">
    <property type="entry name" value="Glyco_hydro_130"/>
    <property type="match status" value="1"/>
</dbReference>
<dbReference type="InterPro" id="IPR023296">
    <property type="entry name" value="Glyco_hydro_beta-prop_sf"/>
</dbReference>
<dbReference type="PANTHER" id="PTHR34106:SF5">
    <property type="entry name" value="GLYCOSIDASE"/>
    <property type="match status" value="1"/>
</dbReference>
<organism evidence="3 4">
    <name type="scientific">Candidatus Iainarchaeum sp</name>
    <dbReference type="NCBI Taxonomy" id="3101447"/>
    <lineage>
        <taxon>Archaea</taxon>
        <taxon>Candidatus Iainarchaeota</taxon>
        <taxon>Candidatus Iainarchaeia</taxon>
        <taxon>Candidatus Iainarchaeales</taxon>
        <taxon>Candidatus Iainarchaeaceae</taxon>
        <taxon>Candidatus Iainarchaeum</taxon>
    </lineage>
</organism>
<dbReference type="GO" id="GO:0016757">
    <property type="term" value="F:glycosyltransferase activity"/>
    <property type="evidence" value="ECO:0007669"/>
    <property type="project" value="UniProtKB-KW"/>
</dbReference>
<dbReference type="Proteomes" id="UP000565078">
    <property type="component" value="Unassembled WGS sequence"/>
</dbReference>